<dbReference type="EMBL" id="JAPEUL010000012">
    <property type="protein sequence ID" value="MCW4631688.1"/>
    <property type="molecule type" value="Genomic_DNA"/>
</dbReference>
<organism evidence="1 2">
    <name type="scientific">Marinomonas rhodophyticola</name>
    <dbReference type="NCBI Taxonomy" id="2992803"/>
    <lineage>
        <taxon>Bacteria</taxon>
        <taxon>Pseudomonadati</taxon>
        <taxon>Pseudomonadota</taxon>
        <taxon>Gammaproteobacteria</taxon>
        <taxon>Oceanospirillales</taxon>
        <taxon>Oceanospirillaceae</taxon>
        <taxon>Marinomonas</taxon>
    </lineage>
</organism>
<evidence type="ECO:0000313" key="1">
    <source>
        <dbReference type="EMBL" id="MCW4631688.1"/>
    </source>
</evidence>
<name>A0ABT3KMA3_9GAMM</name>
<reference evidence="1" key="1">
    <citation type="submission" date="2022-11" db="EMBL/GenBank/DDBJ databases">
        <title>Marinomonas sp. nov., isolated from marine algae.</title>
        <authorList>
            <person name="Choi D.G."/>
            <person name="Kim J.M."/>
            <person name="Lee J.K."/>
            <person name="Baek J.H."/>
            <person name="Jeon C.O."/>
        </authorList>
    </citation>
    <scope>NUCLEOTIDE SEQUENCE</scope>
    <source>
        <strain evidence="1">KJ51-3</strain>
    </source>
</reference>
<comment type="caution">
    <text evidence="1">The sequence shown here is derived from an EMBL/GenBank/DDBJ whole genome shotgun (WGS) entry which is preliminary data.</text>
</comment>
<accession>A0ABT3KMA3</accession>
<evidence type="ECO:0000313" key="2">
    <source>
        <dbReference type="Proteomes" id="UP001431181"/>
    </source>
</evidence>
<dbReference type="Proteomes" id="UP001431181">
    <property type="component" value="Unassembled WGS sequence"/>
</dbReference>
<dbReference type="InterPro" id="IPR036704">
    <property type="entry name" value="RraA/RraA-like_sf"/>
</dbReference>
<protein>
    <submittedName>
        <fullName evidence="1">Uncharacterized protein</fullName>
    </submittedName>
</protein>
<keyword evidence="2" id="KW-1185">Reference proteome</keyword>
<dbReference type="SUPFAM" id="SSF89562">
    <property type="entry name" value="RraA-like"/>
    <property type="match status" value="1"/>
</dbReference>
<proteinExistence type="predicted"/>
<gene>
    <name evidence="1" type="ORF">ONZ52_23505</name>
</gene>
<sequence>MKDLLPDLCDLYPEQLQIADAIFTSYGKRCHFYGQVVTVSCFEDNSRIRETRQ</sequence>
<dbReference type="Gene3D" id="3.50.30.40">
    <property type="entry name" value="Ribonuclease E inhibitor RraA/RraA-like"/>
    <property type="match status" value="1"/>
</dbReference>